<feature type="non-terminal residue" evidence="1">
    <location>
        <position position="1"/>
    </location>
</feature>
<evidence type="ECO:0000313" key="1">
    <source>
        <dbReference type="EMBL" id="SVC98442.1"/>
    </source>
</evidence>
<gene>
    <name evidence="1" type="ORF">METZ01_LOCUS351296</name>
</gene>
<dbReference type="EMBL" id="UINC01122559">
    <property type="protein sequence ID" value="SVC98442.1"/>
    <property type="molecule type" value="Genomic_DNA"/>
</dbReference>
<dbReference type="AlphaFoldDB" id="A0A382RMG1"/>
<protein>
    <submittedName>
        <fullName evidence="1">Uncharacterized protein</fullName>
    </submittedName>
</protein>
<sequence>ILGNHFFNKRYQEDGLVAHARLNDGSILIFRGKDQKGRMALLRLSDPQSNNKNNEGLEIALNLSYIAKPEQPDIYKFKEGDF</sequence>
<name>A0A382RMG1_9ZZZZ</name>
<proteinExistence type="predicted"/>
<reference evidence="1" key="1">
    <citation type="submission" date="2018-05" db="EMBL/GenBank/DDBJ databases">
        <authorList>
            <person name="Lanie J.A."/>
            <person name="Ng W.-L."/>
            <person name="Kazmierczak K.M."/>
            <person name="Andrzejewski T.M."/>
            <person name="Davidsen T.M."/>
            <person name="Wayne K.J."/>
            <person name="Tettelin H."/>
            <person name="Glass J.I."/>
            <person name="Rusch D."/>
            <person name="Podicherti R."/>
            <person name="Tsui H.-C.T."/>
            <person name="Winkler M.E."/>
        </authorList>
    </citation>
    <scope>NUCLEOTIDE SEQUENCE</scope>
</reference>
<organism evidence="1">
    <name type="scientific">marine metagenome</name>
    <dbReference type="NCBI Taxonomy" id="408172"/>
    <lineage>
        <taxon>unclassified sequences</taxon>
        <taxon>metagenomes</taxon>
        <taxon>ecological metagenomes</taxon>
    </lineage>
</organism>
<accession>A0A382RMG1</accession>